<dbReference type="Proteomes" id="UP000618943">
    <property type="component" value="Unassembled WGS sequence"/>
</dbReference>
<evidence type="ECO:0000313" key="2">
    <source>
        <dbReference type="Proteomes" id="UP000618943"/>
    </source>
</evidence>
<dbReference type="RefSeq" id="WP_200750538.1">
    <property type="nucleotide sequence ID" value="NZ_JAEOAH010000055.1"/>
</dbReference>
<dbReference type="EMBL" id="JAEOAH010000055">
    <property type="protein sequence ID" value="MBK3497232.1"/>
    <property type="molecule type" value="Genomic_DNA"/>
</dbReference>
<proteinExistence type="predicted"/>
<name>A0ABS1HDR8_9BACL</name>
<evidence type="ECO:0000313" key="1">
    <source>
        <dbReference type="EMBL" id="MBK3497232.1"/>
    </source>
</evidence>
<keyword evidence="2" id="KW-1185">Reference proteome</keyword>
<sequence>MNIYCVDNKEVLEMLGKGAPMYEVALNGLHLKTTKSFYLLNATTYVWTDLVGFETTFWNGVIGYQELTRKEVEKWCWKLSAMLHNETILKWQLGEHLHQYLFNYREVMQELLFSLEEILKLKEFKNSRYIIEFVSERAERKAAVDWWEYDD</sequence>
<organism evidence="1 2">
    <name type="scientific">Viridibacillus soli</name>
    <dbReference type="NCBI Taxonomy" id="2798301"/>
    <lineage>
        <taxon>Bacteria</taxon>
        <taxon>Bacillati</taxon>
        <taxon>Bacillota</taxon>
        <taxon>Bacilli</taxon>
        <taxon>Bacillales</taxon>
        <taxon>Caryophanaceae</taxon>
        <taxon>Viridibacillus</taxon>
    </lineage>
</organism>
<gene>
    <name evidence="1" type="ORF">JFL43_20865</name>
</gene>
<comment type="caution">
    <text evidence="1">The sequence shown here is derived from an EMBL/GenBank/DDBJ whole genome shotgun (WGS) entry which is preliminary data.</text>
</comment>
<accession>A0ABS1HDR8</accession>
<reference evidence="1 2" key="1">
    <citation type="submission" date="2020-12" db="EMBL/GenBank/DDBJ databases">
        <title>YIM B01967 draft genome.</title>
        <authorList>
            <person name="Yan X."/>
        </authorList>
    </citation>
    <scope>NUCLEOTIDE SEQUENCE [LARGE SCALE GENOMIC DNA]</scope>
    <source>
        <strain evidence="1 2">YIM B01967</strain>
    </source>
</reference>
<protein>
    <submittedName>
        <fullName evidence="1">Uncharacterized protein</fullName>
    </submittedName>
</protein>